<feature type="compositionally biased region" description="Basic and acidic residues" evidence="13">
    <location>
        <begin position="12"/>
        <end position="38"/>
    </location>
</feature>
<keyword evidence="9 12" id="KW-0694">RNA-binding</keyword>
<dbReference type="AlphaFoldDB" id="A0A672ZHB6"/>
<keyword evidence="3 12" id="KW-0540">Nuclease</keyword>
<dbReference type="GO" id="GO:0000287">
    <property type="term" value="F:magnesium ion binding"/>
    <property type="evidence" value="ECO:0007669"/>
    <property type="project" value="UniProtKB-ARBA"/>
</dbReference>
<dbReference type="InterPro" id="IPR041505">
    <property type="entry name" value="Dis3_CSD2"/>
</dbReference>
<dbReference type="FunFam" id="2.40.50.690:FF:000003">
    <property type="entry name" value="DIS3-like exonuclease 2"/>
    <property type="match status" value="1"/>
</dbReference>
<evidence type="ECO:0000256" key="2">
    <source>
        <dbReference type="ARBA" id="ARBA00022618"/>
    </source>
</evidence>
<dbReference type="PANTHER" id="PTHR23355:SF9">
    <property type="entry name" value="DIS3-LIKE EXONUCLEASE 2"/>
    <property type="match status" value="1"/>
</dbReference>
<evidence type="ECO:0000256" key="8">
    <source>
        <dbReference type="ARBA" id="ARBA00022842"/>
    </source>
</evidence>
<feature type="compositionally biased region" description="Basic residues" evidence="13">
    <location>
        <begin position="56"/>
        <end position="67"/>
    </location>
</feature>
<dbReference type="Pfam" id="PF17216">
    <property type="entry name" value="Rrp44_CSD1"/>
    <property type="match status" value="1"/>
</dbReference>
<evidence type="ECO:0000256" key="6">
    <source>
        <dbReference type="ARBA" id="ARBA00022801"/>
    </source>
</evidence>
<evidence type="ECO:0000256" key="12">
    <source>
        <dbReference type="HAMAP-Rule" id="MF_03045"/>
    </source>
</evidence>
<reference evidence="15" key="3">
    <citation type="submission" date="2025-09" db="UniProtKB">
        <authorList>
            <consortium name="Ensembl"/>
        </authorList>
    </citation>
    <scope>IDENTIFICATION</scope>
</reference>
<keyword evidence="16" id="KW-1185">Reference proteome</keyword>
<dbReference type="FunFam" id="2.40.50.700:FF:000003">
    <property type="entry name" value="DIS3-like exonuclease 2"/>
    <property type="match status" value="1"/>
</dbReference>
<comment type="domain">
    <text evidence="12">Specifically recognizes and binds polyuridylated RNAs via 3 RNA-binding regions (named U-zone 1, U-zone 2 and U-zone 3) that form an open funnel on one face of the catalytic domain, allowing RNA to navigate a path to the active site.</text>
</comment>
<evidence type="ECO:0000313" key="15">
    <source>
        <dbReference type="Ensembl" id="ENSSORP00005015853.1"/>
    </source>
</evidence>
<dbReference type="PROSITE" id="PS01175">
    <property type="entry name" value="RIBONUCLEASE_II"/>
    <property type="match status" value="1"/>
</dbReference>
<organism evidence="15 16">
    <name type="scientific">Sphaeramia orbicularis</name>
    <name type="common">orbiculate cardinalfish</name>
    <dbReference type="NCBI Taxonomy" id="375764"/>
    <lineage>
        <taxon>Eukaryota</taxon>
        <taxon>Metazoa</taxon>
        <taxon>Chordata</taxon>
        <taxon>Craniata</taxon>
        <taxon>Vertebrata</taxon>
        <taxon>Euteleostomi</taxon>
        <taxon>Actinopterygii</taxon>
        <taxon>Neopterygii</taxon>
        <taxon>Teleostei</taxon>
        <taxon>Neoteleostei</taxon>
        <taxon>Acanthomorphata</taxon>
        <taxon>Gobiaria</taxon>
        <taxon>Kurtiformes</taxon>
        <taxon>Apogonoidei</taxon>
        <taxon>Apogonidae</taxon>
        <taxon>Apogoninae</taxon>
        <taxon>Sphaeramia</taxon>
    </lineage>
</organism>
<dbReference type="Gene3D" id="2.40.50.140">
    <property type="entry name" value="Nucleic acid-binding proteins"/>
    <property type="match status" value="1"/>
</dbReference>
<sequence length="777" mass="88342">MEKRSIRNAQQDCERKQGVSDRQRRGQRRDTTTSHDGDIESGEELIALKPNDSKKHQNKNKGGRGSKKQVFEPYMTLEEVSHGLKRGELIQGTLRINPKKYHEAFIPSPDDTWDIFLDGIVARNRALNGDSVVVQILPREQWKVRCLLLPLYLLTEKKKHSRAATGFLKFLPDKRFAMFSPVDHRVPRINVPLTDCPQDFSSRPGDYTNTLFICRITNWAVDNNFAEGRLVKTLGQAGEIEPETEGILMEYEVDFSEFSDEVLDCLPKTLPWSIPPEEMRRRRDLRKECIFTIDPSTARDLDDALSCQQLPDGNFEVGVHIADVSYFVEEGNALDITASKRATSVYLVQKVIPMLPRLLCEELCSLNPLSDRLTFSVIWKITPEGKILSEWFGRSVIRSCVKLSYDHAQSMIEAPDKLFSAEELPPVDPEHPIDEIHQAVLNLHSIAKNLRAQRFSGGALRLDQMKLSFTLDKESMMPQGCYVYEYRDSNKLVEEFMLLANIATAHHIYKSFPELALLRCHPPPKTRLVDELQELCDQLGINVDLSSAGALNKSLNTILGNDEYSSARKEVLTHMCSRPMQMALYFCTGVVKDELHFKHYALNVPLYTHFTSPIRRYPDIIVHRLLASSLRCGPQLGLTTEQVQKQASHCNDRKTVSKRVQELSTDLYFGVFVKECGPLDSEAMVMGVLDQSFDVLILRYGVQKRIYCKVKPDLNNFHHRKVGKTSELTLVWKPKDLDEPPVEQVISLFTLVEVQLKADGGPLKYTAVLKKPDDGGS</sequence>
<evidence type="ECO:0000256" key="9">
    <source>
        <dbReference type="ARBA" id="ARBA00022884"/>
    </source>
</evidence>
<evidence type="ECO:0000256" key="10">
    <source>
        <dbReference type="ARBA" id="ARBA00023306"/>
    </source>
</evidence>
<feature type="site" description="Important for catalytic activity" evidence="12">
    <location>
        <position position="302"/>
    </location>
</feature>
<dbReference type="SMART" id="SM00955">
    <property type="entry name" value="RNB"/>
    <property type="match status" value="1"/>
</dbReference>
<dbReference type="GO" id="GO:0000175">
    <property type="term" value="F:3'-5'-RNA exonuclease activity"/>
    <property type="evidence" value="ECO:0007669"/>
    <property type="project" value="UniProtKB-UniRule"/>
</dbReference>
<dbReference type="InterPro" id="IPR041093">
    <property type="entry name" value="Dis3l2-like_C"/>
</dbReference>
<dbReference type="GO" id="GO:0000956">
    <property type="term" value="P:nuclear-transcribed mRNA catabolic process"/>
    <property type="evidence" value="ECO:0007669"/>
    <property type="project" value="UniProtKB-UniRule"/>
</dbReference>
<feature type="region of interest" description="Disordered" evidence="13">
    <location>
        <begin position="1"/>
        <end position="70"/>
    </location>
</feature>
<comment type="function">
    <text evidence="11">3'-5'-exoribonuclease that specifically recognizes RNAs polyuridylated at their 3' end and mediates their degradation. Component of an exosome-independent RNA degradation pathway that mediates degradation of both mRNAs and miRNAs that have been polyuridylated by a terminal uridylyltransferase, such as ZCCHC11/TUT4. Mediates degradation of cytoplasmic mRNAs that have been deadenylated and subsequently uridylated at their 3'. Mediates degradation of uridylated pre-let-7 miRNAs, contributing to the maintenance of embryonic stem (ES) cells. Essential for correct mitosis, and negatively regulates cell proliferation.</text>
</comment>
<dbReference type="InterPro" id="IPR050180">
    <property type="entry name" value="RNR_Ribonuclease"/>
</dbReference>
<proteinExistence type="inferred from homology"/>
<keyword evidence="7 12" id="KW-0269">Exonuclease</keyword>
<keyword evidence="4 12" id="KW-0479">Metal-binding</keyword>
<accession>A0A672ZHB6</accession>
<keyword evidence="5 12" id="KW-0498">Mitosis</keyword>
<evidence type="ECO:0000259" key="14">
    <source>
        <dbReference type="SMART" id="SM00955"/>
    </source>
</evidence>
<gene>
    <name evidence="12 15" type="primary">dis3l2</name>
</gene>
<evidence type="ECO:0000256" key="7">
    <source>
        <dbReference type="ARBA" id="ARBA00022839"/>
    </source>
</evidence>
<dbReference type="Pfam" id="PF17849">
    <property type="entry name" value="OB_Dis3"/>
    <property type="match status" value="1"/>
</dbReference>
<keyword evidence="10 12" id="KW-0131">Cell cycle</keyword>
<evidence type="ECO:0000256" key="1">
    <source>
        <dbReference type="ARBA" id="ARBA00022490"/>
    </source>
</evidence>
<evidence type="ECO:0000256" key="4">
    <source>
        <dbReference type="ARBA" id="ARBA00022723"/>
    </source>
</evidence>
<evidence type="ECO:0000256" key="5">
    <source>
        <dbReference type="ARBA" id="ARBA00022776"/>
    </source>
</evidence>
<dbReference type="FunFam" id="2.40.50.140:FF:000177">
    <property type="entry name" value="DIS3-like exonuclease 2"/>
    <property type="match status" value="1"/>
</dbReference>
<feature type="binding site" evidence="12">
    <location>
        <position position="303"/>
    </location>
    <ligand>
        <name>Mg(2+)</name>
        <dbReference type="ChEBI" id="CHEBI:18420"/>
    </ligand>
</feature>
<reference evidence="15" key="2">
    <citation type="submission" date="2025-08" db="UniProtKB">
        <authorList>
            <consortium name="Ensembl"/>
        </authorList>
    </citation>
    <scope>IDENTIFICATION</scope>
</reference>
<keyword evidence="12" id="KW-0464">Manganese</keyword>
<evidence type="ECO:0000256" key="11">
    <source>
        <dbReference type="ARBA" id="ARBA00056476"/>
    </source>
</evidence>
<dbReference type="SUPFAM" id="SSF50249">
    <property type="entry name" value="Nucleic acid-binding proteins"/>
    <property type="match status" value="2"/>
</dbReference>
<protein>
    <recommendedName>
        <fullName evidence="12">DIS3-like exonuclease 2</fullName>
        <ecNumber evidence="12">3.1.13.-</ecNumber>
    </recommendedName>
</protein>
<keyword evidence="1 12" id="KW-0963">Cytoplasm</keyword>
<dbReference type="InterPro" id="IPR028591">
    <property type="entry name" value="DIS3L2"/>
</dbReference>
<dbReference type="GO" id="GO:0010587">
    <property type="term" value="P:miRNA catabolic process"/>
    <property type="evidence" value="ECO:0007669"/>
    <property type="project" value="UniProtKB-UniRule"/>
</dbReference>
<keyword evidence="6 12" id="KW-0378">Hydrolase</keyword>
<dbReference type="GO" id="GO:1990074">
    <property type="term" value="P:polyuridylation-dependent mRNA catabolic process"/>
    <property type="evidence" value="ECO:0007669"/>
    <property type="project" value="UniProtKB-UniRule"/>
</dbReference>
<dbReference type="InterPro" id="IPR001900">
    <property type="entry name" value="RNase_II/R"/>
</dbReference>
<dbReference type="GO" id="GO:0051301">
    <property type="term" value="P:cell division"/>
    <property type="evidence" value="ECO:0007669"/>
    <property type="project" value="UniProtKB-KW"/>
</dbReference>
<comment type="similarity">
    <text evidence="12">Belongs to the RNR ribonuclease family. DIS3L2 subfamily.</text>
</comment>
<dbReference type="InterPro" id="IPR022966">
    <property type="entry name" value="RNase_II/R_CS"/>
</dbReference>
<dbReference type="Pfam" id="PF00773">
    <property type="entry name" value="RNB"/>
    <property type="match status" value="1"/>
</dbReference>
<dbReference type="Gene3D" id="2.40.50.700">
    <property type="match status" value="1"/>
</dbReference>
<dbReference type="Pfam" id="PF17877">
    <property type="entry name" value="Dis3l2_C_term"/>
    <property type="match status" value="1"/>
</dbReference>
<comment type="subcellular location">
    <subcellularLocation>
        <location evidence="12">Cytoplasm</location>
    </subcellularLocation>
    <subcellularLocation>
        <location evidence="12">Cytoplasm</location>
        <location evidence="12">P-body</location>
    </subcellularLocation>
</comment>
<dbReference type="InterPro" id="IPR033771">
    <property type="entry name" value="Rrp44_CSD1"/>
</dbReference>
<dbReference type="Proteomes" id="UP000472271">
    <property type="component" value="Chromosome 17"/>
</dbReference>
<keyword evidence="2 12" id="KW-0132">Cell division</keyword>
<feature type="domain" description="RNB" evidence="14">
    <location>
        <begin position="282"/>
        <end position="632"/>
    </location>
</feature>
<dbReference type="GO" id="GO:0008266">
    <property type="term" value="F:poly(U) RNA binding"/>
    <property type="evidence" value="ECO:0007669"/>
    <property type="project" value="UniProtKB-ARBA"/>
</dbReference>
<dbReference type="EC" id="3.1.13.-" evidence="12"/>
<evidence type="ECO:0000256" key="13">
    <source>
        <dbReference type="SAM" id="MobiDB-lite"/>
    </source>
</evidence>
<dbReference type="Ensembl" id="ENSSORT00005016350.1">
    <property type="protein sequence ID" value="ENSSORP00005015853.1"/>
    <property type="gene ID" value="ENSSORG00005006964.1"/>
</dbReference>
<dbReference type="HAMAP" id="MF_03045">
    <property type="entry name" value="DIS3L2"/>
    <property type="match status" value="1"/>
</dbReference>
<name>A0A672ZHB6_9TELE</name>
<comment type="cofactor">
    <cofactor evidence="12">
        <name>Mg(2+)</name>
        <dbReference type="ChEBI" id="CHEBI:18420"/>
    </cofactor>
    <cofactor evidence="12">
        <name>Mn(2+)</name>
        <dbReference type="ChEBI" id="CHEBI:29035"/>
    </cofactor>
</comment>
<dbReference type="PANTHER" id="PTHR23355">
    <property type="entry name" value="RIBONUCLEASE"/>
    <property type="match status" value="1"/>
</dbReference>
<feature type="binding site" evidence="12">
    <location>
        <position position="294"/>
    </location>
    <ligand>
        <name>Mg(2+)</name>
        <dbReference type="ChEBI" id="CHEBI:18420"/>
    </ligand>
</feature>
<dbReference type="InterPro" id="IPR012340">
    <property type="entry name" value="NA-bd_OB-fold"/>
</dbReference>
<keyword evidence="8 12" id="KW-0460">Magnesium</keyword>
<evidence type="ECO:0000256" key="3">
    <source>
        <dbReference type="ARBA" id="ARBA00022722"/>
    </source>
</evidence>
<evidence type="ECO:0000313" key="16">
    <source>
        <dbReference type="Proteomes" id="UP000472271"/>
    </source>
</evidence>
<dbReference type="GO" id="GO:0000932">
    <property type="term" value="C:P-body"/>
    <property type="evidence" value="ECO:0007669"/>
    <property type="project" value="UniProtKB-SubCell"/>
</dbReference>
<dbReference type="Gene3D" id="2.40.50.690">
    <property type="match status" value="1"/>
</dbReference>
<comment type="function">
    <text evidence="12">3'-5'-exoribonuclease that specifically recognizes RNAs polyuridylated at their 3' end and mediates their degradation. Component of an exosome-independent RNA degradation pathway that mediates degradation of both mRNAs and miRNAs that have been polyuridylated by a terminal uridylyltransferase. Essential for correct mitosis, and negatively regulates cell proliferation.</text>
</comment>
<reference evidence="15" key="1">
    <citation type="submission" date="2019-06" db="EMBL/GenBank/DDBJ databases">
        <authorList>
            <consortium name="Wellcome Sanger Institute Data Sharing"/>
        </authorList>
    </citation>
    <scope>NUCLEOTIDE SEQUENCE [LARGE SCALE GENOMIC DNA]</scope>
</reference>